<dbReference type="InterPro" id="IPR025476">
    <property type="entry name" value="Helitron_helicase-like"/>
</dbReference>
<evidence type="ECO:0000313" key="5">
    <source>
        <dbReference type="Proteomes" id="UP001652660"/>
    </source>
</evidence>
<dbReference type="GeneID" id="113723649"/>
<keyword evidence="1" id="KW-0347">Helicase</keyword>
<name>A0A6P6VJ01_COFAR</name>
<dbReference type="PANTHER" id="PTHR10492">
    <property type="match status" value="1"/>
</dbReference>
<protein>
    <recommendedName>
        <fullName evidence="1">ATP-dependent DNA helicase</fullName>
        <ecNumber evidence="1">5.6.2.3</ecNumber>
    </recommendedName>
</protein>
<dbReference type="RefSeq" id="XP_071902871.1">
    <property type="nucleotide sequence ID" value="XM_072046770.1"/>
</dbReference>
<evidence type="ECO:0000313" key="8">
    <source>
        <dbReference type="RefSeq" id="XP_071902872.1"/>
    </source>
</evidence>
<keyword evidence="1" id="KW-0067">ATP-binding</keyword>
<reference evidence="5" key="1">
    <citation type="journal article" date="2025" name="Foods">
        <title>Unveiling the Microbial Signatures of Arabica Coffee Cherries: Insights into Ripeness Specific Diversity, Functional Traits, and Implications for Quality and Safety.</title>
        <authorList>
            <consortium name="RefSeq"/>
            <person name="Tenea G.N."/>
            <person name="Cifuentes V."/>
            <person name="Reyes P."/>
            <person name="Cevallos-Vallejos M."/>
        </authorList>
    </citation>
    <scope>NUCLEOTIDE SEQUENCE [LARGE SCALE GENOMIC DNA]</scope>
</reference>
<keyword evidence="1" id="KW-0378">Hydrolase</keyword>
<comment type="similarity">
    <text evidence="1">Belongs to the helicase family.</text>
</comment>
<evidence type="ECO:0000259" key="4">
    <source>
        <dbReference type="Pfam" id="PF21530"/>
    </source>
</evidence>
<dbReference type="InterPro" id="IPR010285">
    <property type="entry name" value="DNA_helicase_pif1-like_DEAD"/>
</dbReference>
<proteinExistence type="inferred from homology"/>
<reference evidence="6 7" key="2">
    <citation type="submission" date="2025-05" db="UniProtKB">
        <authorList>
            <consortium name="RefSeq"/>
        </authorList>
    </citation>
    <scope>IDENTIFICATION</scope>
    <source>
        <tissue evidence="6 7">Leaves</tissue>
    </source>
</reference>
<dbReference type="RefSeq" id="XP_027102440.2">
    <property type="nucleotide sequence ID" value="XM_027246639.2"/>
</dbReference>
<keyword evidence="5" id="KW-1185">Reference proteome</keyword>
<sequence>MAGIDGDPDFVSIREYYAYKLQMRNDDESFLLHFGRLFQQYVVDMYVKLESQRLDYLRTQQEEFRKEFLQGIVDSIGTGEVQAANVGQKVFLPASFIGGPRNMRRKYIDAMTLVQKFGKPDIFLTMTCNPNWPEIKEHLLPTEEAQNRPDLVVRVFRAKLEELKNELLKKNIFGEVAAYTYVIEFQKRGLPHVHFLLILKPQHKMFIPDEYDKIVSAEIPDKTKYPHLYRMVKKHMMHGPCGVLNPSNVCMTKHGCCKNSYPKEFSEQTIQTLDSYPKYRRRNNGVKIKVRKQKLDNTWVVPHNAYLLAKFNCHINVEICSTIQAVKYIYKYICKGHDRISFHINSDNPNNQIDEIQQYQAARWVSPPEAVWRLFRFSMREIKPAIIHLQLHLPNFQPIHFKKHENLNNIVKNPRNRKTMLTEFFYMNRTDSVAQELNCTYAQFPDHFVWLADEKRWKIRDRGDSIGRINTAHPSEGERYYLRLLLSKVRAPKSFEDLMTHNGVQVTTFREAALLRGLLEDDNSQEFCLQEASLFHMPYEMRRLFATLLVYSSPNDPKQLWTKFESVMSEDFMRNTELSPREIKRKVLEQINGFLQSMGKNIASFGLLPNNFSFSDVDNQTRDVLAEKSIRVLEEDLNAISLLNQNQRHAFEAISKRVYENKSGAFFVDGPGGTGKSFLYRALLADIRSKGYIALATATSGIAASILPGGRTAHSRFKIPIDTSEGRACKISKQSSLASMIKECKLIIWDEAPMCKRSAIEALNDFLRDLMNSDKIFGGKVIVLGGDFRQTLPVVRKGSQSETIAASLINSPIWPALEKLELTQNMRARFDPSFTDYLLRVGDGTNQAEDDSLIHLPSSILVSNGSQNASLHDLIDVVYPHIHYRSENPALPLNRAILTTKNHFVDEVNDILIDKFPGTAVEYLSFDRALNPNNQVQYEDFLNSLSPSGLPPYKLILKPGVPVILLRNLDPTEGLCNGTRLICKSLSKHVIHAQIAVGDFAGKDVFIHRIPLQPPTDEQYPIPYTRTQFPIRLCFAMTINKAQGQTLDYVGIYLKEPVFSHGQLYVALSRARTASQVKVLIKPPFFDKPRTDQAKNIVFREVLETSRIAAK</sequence>
<accession>A0A6P6VJ01</accession>
<feature type="domain" description="Helitron helicase-like" evidence="3">
    <location>
        <begin position="16"/>
        <end position="197"/>
    </location>
</feature>
<feature type="domain" description="DNA helicase Pif1-like 2B" evidence="4">
    <location>
        <begin position="940"/>
        <end position="983"/>
    </location>
</feature>
<gene>
    <name evidence="6" type="primary">LOC113723649</name>
    <name evidence="7" type="synonym">LOC113742372</name>
    <name evidence="8" type="synonym">LOC140005813</name>
</gene>
<dbReference type="PANTHER" id="PTHR10492:SF92">
    <property type="entry name" value="ATP-DEPENDENT DNA HELICASE"/>
    <property type="match status" value="1"/>
</dbReference>
<dbReference type="InterPro" id="IPR049163">
    <property type="entry name" value="Pif1-like_2B_dom"/>
</dbReference>
<evidence type="ECO:0000256" key="1">
    <source>
        <dbReference type="RuleBase" id="RU363044"/>
    </source>
</evidence>
<dbReference type="InterPro" id="IPR027417">
    <property type="entry name" value="P-loop_NTPase"/>
</dbReference>
<dbReference type="AlphaFoldDB" id="A0A6P6VJ01"/>
<dbReference type="Pfam" id="PF14214">
    <property type="entry name" value="Helitron_like_N"/>
    <property type="match status" value="1"/>
</dbReference>
<comment type="cofactor">
    <cofactor evidence="1">
        <name>Mg(2+)</name>
        <dbReference type="ChEBI" id="CHEBI:18420"/>
    </cofactor>
</comment>
<dbReference type="RefSeq" id="XP_071902872.1">
    <property type="nucleotide sequence ID" value="XM_072046771.1"/>
</dbReference>
<feature type="domain" description="DNA helicase Pif1-like DEAD-box helicase" evidence="2">
    <location>
        <begin position="643"/>
        <end position="851"/>
    </location>
</feature>
<organism evidence="5 6">
    <name type="scientific">Coffea arabica</name>
    <name type="common">Arabian coffee</name>
    <dbReference type="NCBI Taxonomy" id="13443"/>
    <lineage>
        <taxon>Eukaryota</taxon>
        <taxon>Viridiplantae</taxon>
        <taxon>Streptophyta</taxon>
        <taxon>Embryophyta</taxon>
        <taxon>Tracheophyta</taxon>
        <taxon>Spermatophyta</taxon>
        <taxon>Magnoliopsida</taxon>
        <taxon>eudicotyledons</taxon>
        <taxon>Gunneridae</taxon>
        <taxon>Pentapetalae</taxon>
        <taxon>asterids</taxon>
        <taxon>lamiids</taxon>
        <taxon>Gentianales</taxon>
        <taxon>Rubiaceae</taxon>
        <taxon>Ixoroideae</taxon>
        <taxon>Gardenieae complex</taxon>
        <taxon>Bertiereae - Coffeeae clade</taxon>
        <taxon>Coffeeae</taxon>
        <taxon>Coffea</taxon>
    </lineage>
</organism>
<dbReference type="Proteomes" id="UP001652660">
    <property type="component" value="Chromosome 4e"/>
</dbReference>
<comment type="catalytic activity">
    <reaction evidence="1">
        <text>ATP + H2O = ADP + phosphate + H(+)</text>
        <dbReference type="Rhea" id="RHEA:13065"/>
        <dbReference type="ChEBI" id="CHEBI:15377"/>
        <dbReference type="ChEBI" id="CHEBI:15378"/>
        <dbReference type="ChEBI" id="CHEBI:30616"/>
        <dbReference type="ChEBI" id="CHEBI:43474"/>
        <dbReference type="ChEBI" id="CHEBI:456216"/>
        <dbReference type="EC" id="5.6.2.3"/>
    </reaction>
</comment>
<dbReference type="Pfam" id="PF21530">
    <property type="entry name" value="Pif1_2B_dom"/>
    <property type="match status" value="1"/>
</dbReference>
<dbReference type="OrthoDB" id="1930928at2759"/>
<evidence type="ECO:0000259" key="3">
    <source>
        <dbReference type="Pfam" id="PF14214"/>
    </source>
</evidence>
<dbReference type="Gene3D" id="3.40.50.300">
    <property type="entry name" value="P-loop containing nucleotide triphosphate hydrolases"/>
    <property type="match status" value="2"/>
</dbReference>
<dbReference type="Pfam" id="PF05970">
    <property type="entry name" value="PIF1"/>
    <property type="match status" value="1"/>
</dbReference>
<dbReference type="CDD" id="cd18809">
    <property type="entry name" value="SF1_C_RecD"/>
    <property type="match status" value="1"/>
</dbReference>
<keyword evidence="1" id="KW-0227">DNA damage</keyword>
<evidence type="ECO:0000259" key="2">
    <source>
        <dbReference type="Pfam" id="PF05970"/>
    </source>
</evidence>
<evidence type="ECO:0000313" key="6">
    <source>
        <dbReference type="RefSeq" id="XP_027102440.2"/>
    </source>
</evidence>
<dbReference type="EC" id="5.6.2.3" evidence="1"/>
<dbReference type="SUPFAM" id="SSF52540">
    <property type="entry name" value="P-loop containing nucleoside triphosphate hydrolases"/>
    <property type="match status" value="2"/>
</dbReference>
<keyword evidence="1" id="KW-0233">DNA recombination</keyword>
<evidence type="ECO:0000313" key="7">
    <source>
        <dbReference type="RefSeq" id="XP_071902871.1"/>
    </source>
</evidence>
<keyword evidence="1" id="KW-0234">DNA repair</keyword>
<keyword evidence="1" id="KW-0547">Nucleotide-binding</keyword>